<dbReference type="OMA" id="IWSFDQV"/>
<evidence type="ECO:0000313" key="3">
    <source>
        <dbReference type="RefSeq" id="XP_023179480.1"/>
    </source>
</evidence>
<dbReference type="AlphaFoldDB" id="A0A6J1MJ66"/>
<keyword evidence="2" id="KW-1185">Reference proteome</keyword>
<keyword evidence="1" id="KW-0732">Signal</keyword>
<feature type="chain" id="PRO_5026747453" evidence="1">
    <location>
        <begin position="25"/>
        <end position="65"/>
    </location>
</feature>
<accession>A0A6J1MJ66</accession>
<reference evidence="3" key="1">
    <citation type="submission" date="2025-08" db="UniProtKB">
        <authorList>
            <consortium name="RefSeq"/>
        </authorList>
    </citation>
    <scope>IDENTIFICATION</scope>
    <source>
        <strain evidence="3">15085-1641.00</strain>
        <tissue evidence="3">Whole body</tissue>
    </source>
</reference>
<evidence type="ECO:0000256" key="1">
    <source>
        <dbReference type="SAM" id="SignalP"/>
    </source>
</evidence>
<dbReference type="RefSeq" id="XP_023179480.1">
    <property type="nucleotide sequence ID" value="XM_023323712.2"/>
</dbReference>
<sequence>MWTTRALIVFGLLMLVCQLLLVESAPGPIWSFDQVGSYFNGIFRSVVGPIFGVDDNARNGNSTSN</sequence>
<gene>
    <name evidence="3" type="primary">LOC111605269</name>
</gene>
<organism evidence="2 3">
    <name type="scientific">Drosophila hydei</name>
    <name type="common">Fruit fly</name>
    <dbReference type="NCBI Taxonomy" id="7224"/>
    <lineage>
        <taxon>Eukaryota</taxon>
        <taxon>Metazoa</taxon>
        <taxon>Ecdysozoa</taxon>
        <taxon>Arthropoda</taxon>
        <taxon>Hexapoda</taxon>
        <taxon>Insecta</taxon>
        <taxon>Pterygota</taxon>
        <taxon>Neoptera</taxon>
        <taxon>Endopterygota</taxon>
        <taxon>Diptera</taxon>
        <taxon>Brachycera</taxon>
        <taxon>Muscomorpha</taxon>
        <taxon>Ephydroidea</taxon>
        <taxon>Drosophilidae</taxon>
        <taxon>Drosophila</taxon>
    </lineage>
</organism>
<evidence type="ECO:0000313" key="2">
    <source>
        <dbReference type="Proteomes" id="UP000504633"/>
    </source>
</evidence>
<dbReference type="OrthoDB" id="7843220at2759"/>
<protein>
    <submittedName>
        <fullName evidence="3">Uncharacterized protein LOC111605269</fullName>
    </submittedName>
</protein>
<feature type="signal peptide" evidence="1">
    <location>
        <begin position="1"/>
        <end position="24"/>
    </location>
</feature>
<proteinExistence type="predicted"/>
<dbReference type="Proteomes" id="UP000504633">
    <property type="component" value="Unplaced"/>
</dbReference>
<name>A0A6J1MJ66_DROHY</name>
<dbReference type="KEGG" id="dhe:111605269"/>
<dbReference type="GeneID" id="111605269"/>